<dbReference type="EMBL" id="BAABFR010000032">
    <property type="protein sequence ID" value="GAA4393363.1"/>
    <property type="molecule type" value="Genomic_DNA"/>
</dbReference>
<dbReference type="PANTHER" id="PTHR34075">
    <property type="entry name" value="BLR3430 PROTEIN"/>
    <property type="match status" value="1"/>
</dbReference>
<dbReference type="RefSeq" id="WP_344995720.1">
    <property type="nucleotide sequence ID" value="NZ_BAABFR010000032.1"/>
</dbReference>
<evidence type="ECO:0000259" key="2">
    <source>
        <dbReference type="Pfam" id="PF12172"/>
    </source>
</evidence>
<evidence type="ECO:0000313" key="4">
    <source>
        <dbReference type="Proteomes" id="UP001500635"/>
    </source>
</evidence>
<organism evidence="3 4">
    <name type="scientific">Tsukamurella soli</name>
    <dbReference type="NCBI Taxonomy" id="644556"/>
    <lineage>
        <taxon>Bacteria</taxon>
        <taxon>Bacillati</taxon>
        <taxon>Actinomycetota</taxon>
        <taxon>Actinomycetes</taxon>
        <taxon>Mycobacteriales</taxon>
        <taxon>Tsukamurellaceae</taxon>
        <taxon>Tsukamurella</taxon>
    </lineage>
</organism>
<comment type="caution">
    <text evidence="3">The sequence shown here is derived from an EMBL/GenBank/DDBJ whole genome shotgun (WGS) entry which is preliminary data.</text>
</comment>
<keyword evidence="4" id="KW-1185">Reference proteome</keyword>
<feature type="domain" description="ChsH2 C-terminal OB-fold" evidence="1">
    <location>
        <begin position="62"/>
        <end position="121"/>
    </location>
</feature>
<accession>A0ABP8JMQ4</accession>
<dbReference type="Proteomes" id="UP001500635">
    <property type="component" value="Unassembled WGS sequence"/>
</dbReference>
<evidence type="ECO:0000313" key="3">
    <source>
        <dbReference type="EMBL" id="GAA4393363.1"/>
    </source>
</evidence>
<evidence type="ECO:0008006" key="5">
    <source>
        <dbReference type="Google" id="ProtNLM"/>
    </source>
</evidence>
<dbReference type="InterPro" id="IPR002878">
    <property type="entry name" value="ChsH2_C"/>
</dbReference>
<dbReference type="PANTHER" id="PTHR34075:SF5">
    <property type="entry name" value="BLR3430 PROTEIN"/>
    <property type="match status" value="1"/>
</dbReference>
<dbReference type="Pfam" id="PF12172">
    <property type="entry name" value="zf-ChsH2"/>
    <property type="match status" value="1"/>
</dbReference>
<dbReference type="Pfam" id="PF01796">
    <property type="entry name" value="OB_ChsH2_C"/>
    <property type="match status" value="1"/>
</dbReference>
<dbReference type="SUPFAM" id="SSF50249">
    <property type="entry name" value="Nucleic acid-binding proteins"/>
    <property type="match status" value="1"/>
</dbReference>
<protein>
    <recommendedName>
        <fullName evidence="5">DUF35 domain-containing protein</fullName>
    </recommendedName>
</protein>
<evidence type="ECO:0000259" key="1">
    <source>
        <dbReference type="Pfam" id="PF01796"/>
    </source>
</evidence>
<dbReference type="InterPro" id="IPR022002">
    <property type="entry name" value="ChsH2_Znr"/>
</dbReference>
<proteinExistence type="predicted"/>
<dbReference type="Gene3D" id="6.10.30.10">
    <property type="match status" value="1"/>
</dbReference>
<name>A0ABP8JMQ4_9ACTN</name>
<dbReference type="InterPro" id="IPR012340">
    <property type="entry name" value="NA-bd_OB-fold"/>
</dbReference>
<sequence>MSTETTVVPVPVVRRTGDSADFFDMAASGRLLLRRCVRCSTARGPQEQVCPRCFATEHRAEAAAGPATLVSWAVVHRSPVPVVAAPYVAGIVEVEEGPWVLARVLTVPGEPMRVGLPLRIAVAPAADGGEAVVLARTEAASPAGLLVASPAGLLVASPAGPVVASPAGRIDEGTEIA</sequence>
<feature type="domain" description="ChsH2 rubredoxin-like zinc ribbon" evidence="2">
    <location>
        <begin position="24"/>
        <end position="58"/>
    </location>
</feature>
<reference evidence="4" key="1">
    <citation type="journal article" date="2019" name="Int. J. Syst. Evol. Microbiol.">
        <title>The Global Catalogue of Microorganisms (GCM) 10K type strain sequencing project: providing services to taxonomists for standard genome sequencing and annotation.</title>
        <authorList>
            <consortium name="The Broad Institute Genomics Platform"/>
            <consortium name="The Broad Institute Genome Sequencing Center for Infectious Disease"/>
            <person name="Wu L."/>
            <person name="Ma J."/>
        </authorList>
    </citation>
    <scope>NUCLEOTIDE SEQUENCE [LARGE SCALE GENOMIC DNA]</scope>
    <source>
        <strain evidence="4">JCM 17688</strain>
    </source>
</reference>
<dbReference type="InterPro" id="IPR052513">
    <property type="entry name" value="Thioester_dehydratase-like"/>
</dbReference>
<gene>
    <name evidence="3" type="ORF">GCM10023147_24030</name>
</gene>